<proteinExistence type="predicted"/>
<dbReference type="AlphaFoldDB" id="A0A210PQH8"/>
<feature type="region of interest" description="Disordered" evidence="1">
    <location>
        <begin position="373"/>
        <end position="419"/>
    </location>
</feature>
<feature type="compositionally biased region" description="Low complexity" evidence="1">
    <location>
        <begin position="154"/>
        <end position="165"/>
    </location>
</feature>
<dbReference type="EMBL" id="NEDP02005557">
    <property type="protein sequence ID" value="OWF38706.1"/>
    <property type="molecule type" value="Genomic_DNA"/>
</dbReference>
<feature type="transmembrane region" description="Helical" evidence="2">
    <location>
        <begin position="33"/>
        <end position="56"/>
    </location>
</feature>
<keyword evidence="2" id="KW-1133">Transmembrane helix</keyword>
<dbReference type="OrthoDB" id="6151815at2759"/>
<evidence type="ECO:0000256" key="1">
    <source>
        <dbReference type="SAM" id="MobiDB-lite"/>
    </source>
</evidence>
<organism evidence="3 4">
    <name type="scientific">Mizuhopecten yessoensis</name>
    <name type="common">Japanese scallop</name>
    <name type="synonym">Patinopecten yessoensis</name>
    <dbReference type="NCBI Taxonomy" id="6573"/>
    <lineage>
        <taxon>Eukaryota</taxon>
        <taxon>Metazoa</taxon>
        <taxon>Spiralia</taxon>
        <taxon>Lophotrochozoa</taxon>
        <taxon>Mollusca</taxon>
        <taxon>Bivalvia</taxon>
        <taxon>Autobranchia</taxon>
        <taxon>Pteriomorphia</taxon>
        <taxon>Pectinida</taxon>
        <taxon>Pectinoidea</taxon>
        <taxon>Pectinidae</taxon>
        <taxon>Mizuhopecten</taxon>
    </lineage>
</organism>
<keyword evidence="4" id="KW-1185">Reference proteome</keyword>
<sequence length="429" mass="48078">MSSFQGDIPSTTMAPFNSTDIIVNKKEMKIETVIIILWASGGVLLLVLMMLLVCILKNNRKAFVHGRRESPNVFRIGVDPSDPRRGGVNPAFTNYDEIWTWIPVVRGNQDECANACEQGSDGRENNTAVSNEALSRTLEPPPYSVAITTPSYPPGGATYTTAAPTSGENSRYLYSVSNENTNVTSSTVTTCTTVLTRPVVSSSVSNNVGSSGEQVNIQHSSNNICHRSVINVVKPTEIESGRNSQRTWDVRDPWRSPDVNRPDVARVTEAEPRIRGRRSRDMTRTRTHYVRDARNMVPRYASDDVAYPTTQENIPAHCSDDIHTLYPELFGNEDPVLAHAQLMSRDFIYDADAGLYSFNTENNGPRVWCDIPPTLLDEEGPPPYTPPPDYPEHRNRQQRRRERSRPPPKANNSVNDRPAPIVRLEYDYF</sequence>
<evidence type="ECO:0000313" key="4">
    <source>
        <dbReference type="Proteomes" id="UP000242188"/>
    </source>
</evidence>
<feature type="region of interest" description="Disordered" evidence="1">
    <location>
        <begin position="139"/>
        <end position="166"/>
    </location>
</feature>
<dbReference type="Proteomes" id="UP000242188">
    <property type="component" value="Unassembled WGS sequence"/>
</dbReference>
<protein>
    <submittedName>
        <fullName evidence="3">Uncharacterized protein</fullName>
    </submittedName>
</protein>
<keyword evidence="2" id="KW-0472">Membrane</keyword>
<evidence type="ECO:0000313" key="3">
    <source>
        <dbReference type="EMBL" id="OWF38706.1"/>
    </source>
</evidence>
<gene>
    <name evidence="3" type="ORF">KP79_PYT23180</name>
</gene>
<reference evidence="3 4" key="1">
    <citation type="journal article" date="2017" name="Nat. Ecol. Evol.">
        <title>Scallop genome provides insights into evolution of bilaterian karyotype and development.</title>
        <authorList>
            <person name="Wang S."/>
            <person name="Zhang J."/>
            <person name="Jiao W."/>
            <person name="Li J."/>
            <person name="Xun X."/>
            <person name="Sun Y."/>
            <person name="Guo X."/>
            <person name="Huan P."/>
            <person name="Dong B."/>
            <person name="Zhang L."/>
            <person name="Hu X."/>
            <person name="Sun X."/>
            <person name="Wang J."/>
            <person name="Zhao C."/>
            <person name="Wang Y."/>
            <person name="Wang D."/>
            <person name="Huang X."/>
            <person name="Wang R."/>
            <person name="Lv J."/>
            <person name="Li Y."/>
            <person name="Zhang Z."/>
            <person name="Liu B."/>
            <person name="Lu W."/>
            <person name="Hui Y."/>
            <person name="Liang J."/>
            <person name="Zhou Z."/>
            <person name="Hou R."/>
            <person name="Li X."/>
            <person name="Liu Y."/>
            <person name="Li H."/>
            <person name="Ning X."/>
            <person name="Lin Y."/>
            <person name="Zhao L."/>
            <person name="Xing Q."/>
            <person name="Dou J."/>
            <person name="Li Y."/>
            <person name="Mao J."/>
            <person name="Guo H."/>
            <person name="Dou H."/>
            <person name="Li T."/>
            <person name="Mu C."/>
            <person name="Jiang W."/>
            <person name="Fu Q."/>
            <person name="Fu X."/>
            <person name="Miao Y."/>
            <person name="Liu J."/>
            <person name="Yu Q."/>
            <person name="Li R."/>
            <person name="Liao H."/>
            <person name="Li X."/>
            <person name="Kong Y."/>
            <person name="Jiang Z."/>
            <person name="Chourrout D."/>
            <person name="Li R."/>
            <person name="Bao Z."/>
        </authorList>
    </citation>
    <scope>NUCLEOTIDE SEQUENCE [LARGE SCALE GENOMIC DNA]</scope>
    <source>
        <strain evidence="3 4">PY_sf001</strain>
    </source>
</reference>
<keyword evidence="2" id="KW-0812">Transmembrane</keyword>
<evidence type="ECO:0000256" key="2">
    <source>
        <dbReference type="SAM" id="Phobius"/>
    </source>
</evidence>
<comment type="caution">
    <text evidence="3">The sequence shown here is derived from an EMBL/GenBank/DDBJ whole genome shotgun (WGS) entry which is preliminary data.</text>
</comment>
<accession>A0A210PQH8</accession>
<name>A0A210PQH8_MIZYE</name>